<feature type="compositionally biased region" description="Low complexity" evidence="1">
    <location>
        <begin position="47"/>
        <end position="56"/>
    </location>
</feature>
<accession>A0A5D3C5A7</accession>
<dbReference type="Pfam" id="PF07727">
    <property type="entry name" value="RVT_2"/>
    <property type="match status" value="1"/>
</dbReference>
<comment type="caution">
    <text evidence="3">The sequence shown here is derived from an EMBL/GenBank/DDBJ whole genome shotgun (WGS) entry which is preliminary data.</text>
</comment>
<dbReference type="AlphaFoldDB" id="A0A5D3C5A7"/>
<protein>
    <submittedName>
        <fullName evidence="3">Integrase</fullName>
    </submittedName>
</protein>
<evidence type="ECO:0000259" key="2">
    <source>
        <dbReference type="Pfam" id="PF07727"/>
    </source>
</evidence>
<gene>
    <name evidence="3" type="ORF">E5676_scaffold70G00460</name>
</gene>
<reference evidence="3 4" key="1">
    <citation type="submission" date="2019-08" db="EMBL/GenBank/DDBJ databases">
        <title>Draft genome sequences of two oriental melons (Cucumis melo L. var makuwa).</title>
        <authorList>
            <person name="Kwon S.-Y."/>
        </authorList>
    </citation>
    <scope>NUCLEOTIDE SEQUENCE [LARGE SCALE GENOMIC DNA]</scope>
    <source>
        <strain evidence="4">cv. Chang Bougi</strain>
        <tissue evidence="3">Leaf</tissue>
    </source>
</reference>
<evidence type="ECO:0000313" key="3">
    <source>
        <dbReference type="EMBL" id="TYK06514.1"/>
    </source>
</evidence>
<feature type="region of interest" description="Disordered" evidence="1">
    <location>
        <begin position="43"/>
        <end position="63"/>
    </location>
</feature>
<name>A0A5D3C5A7_CUCMM</name>
<feature type="domain" description="Reverse transcriptase Ty1/copia-type" evidence="2">
    <location>
        <begin position="121"/>
        <end position="261"/>
    </location>
</feature>
<organism evidence="3 4">
    <name type="scientific">Cucumis melo var. makuwa</name>
    <name type="common">Oriental melon</name>
    <dbReference type="NCBI Taxonomy" id="1194695"/>
    <lineage>
        <taxon>Eukaryota</taxon>
        <taxon>Viridiplantae</taxon>
        <taxon>Streptophyta</taxon>
        <taxon>Embryophyta</taxon>
        <taxon>Tracheophyta</taxon>
        <taxon>Spermatophyta</taxon>
        <taxon>Magnoliopsida</taxon>
        <taxon>eudicotyledons</taxon>
        <taxon>Gunneridae</taxon>
        <taxon>Pentapetalae</taxon>
        <taxon>rosids</taxon>
        <taxon>fabids</taxon>
        <taxon>Cucurbitales</taxon>
        <taxon>Cucurbitaceae</taxon>
        <taxon>Benincaseae</taxon>
        <taxon>Cucumis</taxon>
    </lineage>
</organism>
<evidence type="ECO:0000256" key="1">
    <source>
        <dbReference type="SAM" id="MobiDB-lite"/>
    </source>
</evidence>
<dbReference type="InterPro" id="IPR013103">
    <property type="entry name" value="RVT_2"/>
</dbReference>
<sequence>MEKPCCKDEPWNWSDDVDEAKSPFHVNIDENKVTQELEQAEIQVVESSSSSMPSSTSDDEISPRRMRSIQEIYNTTNRINDDHFTNFALFAGVDPVTFDEAIQDEKWKIAMDHEIDVIRRNETGELMELLTNKQALEVKWVYRTKLKSDGNVEKYKVRLVVKGYKQEYGLDYEEIFAPMTIIETIRLILSLADQNGWKIYQMDVKSTFLNGHLKEKIFVAQPLIYVKRREEEKVYKLKKALYRLKQDPRAWYSCIDNCFSKDKILKVSI</sequence>
<dbReference type="EMBL" id="SSTD01013523">
    <property type="protein sequence ID" value="TYK06514.1"/>
    <property type="molecule type" value="Genomic_DNA"/>
</dbReference>
<proteinExistence type="predicted"/>
<evidence type="ECO:0000313" key="4">
    <source>
        <dbReference type="Proteomes" id="UP000321947"/>
    </source>
</evidence>
<dbReference type="Proteomes" id="UP000321947">
    <property type="component" value="Unassembled WGS sequence"/>
</dbReference>